<name>A0A7M1QVU9_9ACTO</name>
<gene>
    <name evidence="1" type="ORF">INS88_09330</name>
</gene>
<evidence type="ECO:0000313" key="1">
    <source>
        <dbReference type="EMBL" id="QOR45445.1"/>
    </source>
</evidence>
<dbReference type="RefSeq" id="WP_197551017.1">
    <property type="nucleotide sequence ID" value="NZ_CP063213.1"/>
</dbReference>
<organism evidence="1 2">
    <name type="scientific">Trueperella pecoris</name>
    <dbReference type="NCBI Taxonomy" id="2733571"/>
    <lineage>
        <taxon>Bacteria</taxon>
        <taxon>Bacillati</taxon>
        <taxon>Actinomycetota</taxon>
        <taxon>Actinomycetes</taxon>
        <taxon>Actinomycetales</taxon>
        <taxon>Actinomycetaceae</taxon>
        <taxon>Trueperella</taxon>
    </lineage>
</organism>
<evidence type="ECO:0000313" key="2">
    <source>
        <dbReference type="Proteomes" id="UP000595053"/>
    </source>
</evidence>
<keyword evidence="2" id="KW-1185">Reference proteome</keyword>
<dbReference type="EMBL" id="CP063213">
    <property type="protein sequence ID" value="QOR45445.1"/>
    <property type="molecule type" value="Genomic_DNA"/>
</dbReference>
<accession>A0A7M1QVU9</accession>
<sequence length="55" mass="6132">MTPENMRIDVDQDTITVTCQVTVDDQRYAYVARVHADDGIISETLTKIFPTSLSG</sequence>
<protein>
    <submittedName>
        <fullName evidence="1">Uncharacterized protein</fullName>
    </submittedName>
</protein>
<reference evidence="1 2" key="1">
    <citation type="submission" date="2020-10" db="EMBL/GenBank/DDBJ databases">
        <title>Trueperella pecoris sp. nov. isolated from bovine and porcine specimens.</title>
        <authorList>
            <person name="Schoenecker L."/>
            <person name="Schnydrig P."/>
            <person name="Brodard I."/>
            <person name="Thomann A."/>
            <person name="Hemphill A."/>
            <person name="Rodriguez-Campos S."/>
            <person name="Perreten V."/>
            <person name="Jores J."/>
            <person name="Kittl S."/>
        </authorList>
    </citation>
    <scope>NUCLEOTIDE SEQUENCE [LARGE SCALE GENOMIC DNA]</scope>
    <source>
        <strain evidence="1 2">15A0121</strain>
    </source>
</reference>
<dbReference type="AlphaFoldDB" id="A0A7M1QVU9"/>
<dbReference type="Proteomes" id="UP000595053">
    <property type="component" value="Chromosome"/>
</dbReference>
<proteinExistence type="predicted"/>